<dbReference type="AlphaFoldDB" id="A0A9Q1ED39"/>
<comment type="caution">
    <text evidence="2">The sequence shown here is derived from an EMBL/GenBank/DDBJ whole genome shotgun (WGS) entry which is preliminary data.</text>
</comment>
<evidence type="ECO:0000313" key="2">
    <source>
        <dbReference type="EMBL" id="KAJ8336578.1"/>
    </source>
</evidence>
<evidence type="ECO:0000256" key="1">
    <source>
        <dbReference type="SAM" id="MobiDB-lite"/>
    </source>
</evidence>
<gene>
    <name evidence="2" type="ORF">SKAU_G00377980</name>
</gene>
<name>A0A9Q1ED39_SYNKA</name>
<protein>
    <submittedName>
        <fullName evidence="2">Uncharacterized protein</fullName>
    </submittedName>
</protein>
<feature type="region of interest" description="Disordered" evidence="1">
    <location>
        <begin position="58"/>
        <end position="82"/>
    </location>
</feature>
<dbReference type="EMBL" id="JAINUF010000019">
    <property type="protein sequence ID" value="KAJ8336578.1"/>
    <property type="molecule type" value="Genomic_DNA"/>
</dbReference>
<evidence type="ECO:0000313" key="3">
    <source>
        <dbReference type="Proteomes" id="UP001152622"/>
    </source>
</evidence>
<organism evidence="2 3">
    <name type="scientific">Synaphobranchus kaupii</name>
    <name type="common">Kaup's arrowtooth eel</name>
    <dbReference type="NCBI Taxonomy" id="118154"/>
    <lineage>
        <taxon>Eukaryota</taxon>
        <taxon>Metazoa</taxon>
        <taxon>Chordata</taxon>
        <taxon>Craniata</taxon>
        <taxon>Vertebrata</taxon>
        <taxon>Euteleostomi</taxon>
        <taxon>Actinopterygii</taxon>
        <taxon>Neopterygii</taxon>
        <taxon>Teleostei</taxon>
        <taxon>Anguilliformes</taxon>
        <taxon>Synaphobranchidae</taxon>
        <taxon>Synaphobranchus</taxon>
    </lineage>
</organism>
<feature type="region of interest" description="Disordered" evidence="1">
    <location>
        <begin position="1"/>
        <end position="27"/>
    </location>
</feature>
<proteinExistence type="predicted"/>
<keyword evidence="3" id="KW-1185">Reference proteome</keyword>
<sequence>MKEHVAEWRPVQDSATTTQRTHNSPSWVFSTDIRGSVHLSGLERKRLALVVRLSLRPPLAPPGSGDWPLAALTAPSSSSEVR</sequence>
<accession>A0A9Q1ED39</accession>
<reference evidence="2" key="1">
    <citation type="journal article" date="2023" name="Science">
        <title>Genome structures resolve the early diversification of teleost fishes.</title>
        <authorList>
            <person name="Parey E."/>
            <person name="Louis A."/>
            <person name="Montfort J."/>
            <person name="Bouchez O."/>
            <person name="Roques C."/>
            <person name="Iampietro C."/>
            <person name="Lluch J."/>
            <person name="Castinel A."/>
            <person name="Donnadieu C."/>
            <person name="Desvignes T."/>
            <person name="Floi Bucao C."/>
            <person name="Jouanno E."/>
            <person name="Wen M."/>
            <person name="Mejri S."/>
            <person name="Dirks R."/>
            <person name="Jansen H."/>
            <person name="Henkel C."/>
            <person name="Chen W.J."/>
            <person name="Zahm M."/>
            <person name="Cabau C."/>
            <person name="Klopp C."/>
            <person name="Thompson A.W."/>
            <person name="Robinson-Rechavi M."/>
            <person name="Braasch I."/>
            <person name="Lecointre G."/>
            <person name="Bobe J."/>
            <person name="Postlethwait J.H."/>
            <person name="Berthelot C."/>
            <person name="Roest Crollius H."/>
            <person name="Guiguen Y."/>
        </authorList>
    </citation>
    <scope>NUCLEOTIDE SEQUENCE</scope>
    <source>
        <strain evidence="2">WJC10195</strain>
    </source>
</reference>
<feature type="compositionally biased region" description="Polar residues" evidence="1">
    <location>
        <begin position="13"/>
        <end position="27"/>
    </location>
</feature>
<dbReference type="Proteomes" id="UP001152622">
    <property type="component" value="Chromosome 19"/>
</dbReference>